<evidence type="ECO:0000313" key="5">
    <source>
        <dbReference type="Proteomes" id="UP000235388"/>
    </source>
</evidence>
<proteinExistence type="predicted"/>
<evidence type="ECO:0000313" key="6">
    <source>
        <dbReference type="Proteomes" id="UP000235392"/>
    </source>
</evidence>
<name>A0A2N5S0Q5_9BASI</name>
<dbReference type="EMBL" id="PGCI01001181">
    <property type="protein sequence ID" value="PLW06837.1"/>
    <property type="molecule type" value="Genomic_DNA"/>
</dbReference>
<dbReference type="EMBL" id="PGCJ01001076">
    <property type="protein sequence ID" value="PLW10061.1"/>
    <property type="molecule type" value="Genomic_DNA"/>
</dbReference>
<evidence type="ECO:0000313" key="4">
    <source>
        <dbReference type="EMBL" id="PLW43022.1"/>
    </source>
</evidence>
<accession>A0A2N5S0Q5</accession>
<protein>
    <submittedName>
        <fullName evidence="2">Uncharacterized protein</fullName>
    </submittedName>
</protein>
<dbReference type="EMBL" id="PGCJ01000152">
    <property type="protein sequence ID" value="PLW43022.1"/>
    <property type="molecule type" value="Genomic_DNA"/>
</dbReference>
<keyword evidence="5" id="KW-1185">Reference proteome</keyword>
<reference evidence="5 6" key="1">
    <citation type="submission" date="2017-11" db="EMBL/GenBank/DDBJ databases">
        <title>De novo assembly and phasing of dikaryotic genomes from two isolates of Puccinia coronata f. sp. avenae, the causal agent of oat crown rust.</title>
        <authorList>
            <person name="Miller M.E."/>
            <person name="Zhang Y."/>
            <person name="Omidvar V."/>
            <person name="Sperschneider J."/>
            <person name="Schwessinger B."/>
            <person name="Raley C."/>
            <person name="Palmer J.M."/>
            <person name="Garnica D."/>
            <person name="Upadhyaya N."/>
            <person name="Rathjen J."/>
            <person name="Taylor J.M."/>
            <person name="Park R.F."/>
            <person name="Dodds P.N."/>
            <person name="Hirsch C.D."/>
            <person name="Kianian S.F."/>
            <person name="Figueroa M."/>
        </authorList>
    </citation>
    <scope>NUCLEOTIDE SEQUENCE [LARGE SCALE GENOMIC DNA]</scope>
    <source>
        <strain evidence="3">12NC29</strain>
        <strain evidence="2">12SD80</strain>
    </source>
</reference>
<dbReference type="Proteomes" id="UP000235392">
    <property type="component" value="Unassembled WGS sequence"/>
</dbReference>
<dbReference type="Proteomes" id="UP000235388">
    <property type="component" value="Unassembled WGS sequence"/>
</dbReference>
<sequence length="114" mass="13239">MNDRDDPLKKELPDSDYESVPETKSKDSDDSSIERDLPTQIRHRTPFIPSTMEELKALANQMDDMKRQFAEQLRVQNELLQNQSNELFTLKTHAANQPHPSHSQNVAYPMLRMS</sequence>
<evidence type="ECO:0000256" key="1">
    <source>
        <dbReference type="SAM" id="MobiDB-lite"/>
    </source>
</evidence>
<feature type="compositionally biased region" description="Basic and acidic residues" evidence="1">
    <location>
        <begin position="21"/>
        <end position="37"/>
    </location>
</feature>
<evidence type="ECO:0000313" key="2">
    <source>
        <dbReference type="EMBL" id="PLW06837.1"/>
    </source>
</evidence>
<evidence type="ECO:0000313" key="3">
    <source>
        <dbReference type="EMBL" id="PLW10061.1"/>
    </source>
</evidence>
<dbReference type="AlphaFoldDB" id="A0A2N5S0Q5"/>
<organism evidence="2 6">
    <name type="scientific">Puccinia coronata f. sp. avenae</name>
    <dbReference type="NCBI Taxonomy" id="200324"/>
    <lineage>
        <taxon>Eukaryota</taxon>
        <taxon>Fungi</taxon>
        <taxon>Dikarya</taxon>
        <taxon>Basidiomycota</taxon>
        <taxon>Pucciniomycotina</taxon>
        <taxon>Pucciniomycetes</taxon>
        <taxon>Pucciniales</taxon>
        <taxon>Pucciniaceae</taxon>
        <taxon>Puccinia</taxon>
    </lineage>
</organism>
<feature type="compositionally biased region" description="Basic and acidic residues" evidence="1">
    <location>
        <begin position="1"/>
        <end position="13"/>
    </location>
</feature>
<feature type="region of interest" description="Disordered" evidence="1">
    <location>
        <begin position="1"/>
        <end position="49"/>
    </location>
</feature>
<comment type="caution">
    <text evidence="2">The sequence shown here is derived from an EMBL/GenBank/DDBJ whole genome shotgun (WGS) entry which is preliminary data.</text>
</comment>
<gene>
    <name evidence="4" type="ORF">PCANC_10026</name>
    <name evidence="3" type="ORF">PCANC_22845</name>
    <name evidence="2" type="ORF">PCASD_25347</name>
</gene>